<proteinExistence type="predicted"/>
<dbReference type="RefSeq" id="XP_009171001.1">
    <property type="nucleotide sequence ID" value="XM_009172737.1"/>
</dbReference>
<evidence type="ECO:0000313" key="1">
    <source>
        <dbReference type="EMBL" id="KER25274.1"/>
    </source>
</evidence>
<evidence type="ECO:0000313" key="2">
    <source>
        <dbReference type="Proteomes" id="UP000054324"/>
    </source>
</evidence>
<name>A0A075AC53_OPIVI</name>
<reference evidence="1 2" key="1">
    <citation type="submission" date="2013-11" db="EMBL/GenBank/DDBJ databases">
        <title>Opisthorchis viverrini - life in the bile duct.</title>
        <authorList>
            <person name="Young N.D."/>
            <person name="Nagarajan N."/>
            <person name="Lin S.J."/>
            <person name="Korhonen P.K."/>
            <person name="Jex A.R."/>
            <person name="Hall R.S."/>
            <person name="Safavi-Hemami H."/>
            <person name="Kaewkong W."/>
            <person name="Bertrand D."/>
            <person name="Gao S."/>
            <person name="Seet Q."/>
            <person name="Wongkham S."/>
            <person name="Teh B.T."/>
            <person name="Wongkham C."/>
            <person name="Intapan P.M."/>
            <person name="Maleewong W."/>
            <person name="Yang X."/>
            <person name="Hu M."/>
            <person name="Wang Z."/>
            <person name="Hofmann A."/>
            <person name="Sternberg P.W."/>
            <person name="Tan P."/>
            <person name="Wang J."/>
            <person name="Gasser R.B."/>
        </authorList>
    </citation>
    <scope>NUCLEOTIDE SEQUENCE [LARGE SCALE GENOMIC DNA]</scope>
</reference>
<dbReference type="CTD" id="20328411"/>
<dbReference type="Gene3D" id="2.40.70.10">
    <property type="entry name" value="Acid Proteases"/>
    <property type="match status" value="1"/>
</dbReference>
<protein>
    <submittedName>
        <fullName evidence="1">Uncharacterized protein</fullName>
    </submittedName>
</protein>
<organism evidence="1 2">
    <name type="scientific">Opisthorchis viverrini</name>
    <name type="common">Southeast Asian liver fluke</name>
    <dbReference type="NCBI Taxonomy" id="6198"/>
    <lineage>
        <taxon>Eukaryota</taxon>
        <taxon>Metazoa</taxon>
        <taxon>Spiralia</taxon>
        <taxon>Lophotrochozoa</taxon>
        <taxon>Platyhelminthes</taxon>
        <taxon>Trematoda</taxon>
        <taxon>Digenea</taxon>
        <taxon>Opisthorchiida</taxon>
        <taxon>Opisthorchiata</taxon>
        <taxon>Opisthorchiidae</taxon>
        <taxon>Opisthorchis</taxon>
    </lineage>
</organism>
<keyword evidence="2" id="KW-1185">Reference proteome</keyword>
<accession>A0A075AC53</accession>
<gene>
    <name evidence="1" type="ORF">T265_14245</name>
</gene>
<dbReference type="AlphaFoldDB" id="A0A075AC53"/>
<dbReference type="OrthoDB" id="5790032at2759"/>
<dbReference type="KEGG" id="ovi:T265_14245"/>
<dbReference type="EMBL" id="KL596782">
    <property type="protein sequence ID" value="KER25274.1"/>
    <property type="molecule type" value="Genomic_DNA"/>
</dbReference>
<feature type="non-terminal residue" evidence="1">
    <location>
        <position position="142"/>
    </location>
</feature>
<dbReference type="Proteomes" id="UP000054324">
    <property type="component" value="Unassembled WGS sequence"/>
</dbReference>
<sequence>MNVYWRNPAVVKQKTVTNDIDVQEEGPIAELHFGSSPVSGFVEPMHYFPFYPRPRWLIEFIRVKLGDVVVFDGPVLGEPITSTQFMIVHDRHLTGLTRVFGEMRHEGVYRYVECDRIPTLPHLAFEYKSGVLRLTGEQYILK</sequence>
<dbReference type="InterPro" id="IPR021109">
    <property type="entry name" value="Peptidase_aspartic_dom_sf"/>
</dbReference>
<dbReference type="GeneID" id="20328411"/>
<dbReference type="SUPFAM" id="SSF50630">
    <property type="entry name" value="Acid proteases"/>
    <property type="match status" value="1"/>
</dbReference>